<keyword evidence="3" id="KW-1185">Reference proteome</keyword>
<dbReference type="Gene3D" id="3.40.190.10">
    <property type="entry name" value="Periplasmic binding protein-like II"/>
    <property type="match status" value="1"/>
</dbReference>
<proteinExistence type="inferred from homology"/>
<evidence type="ECO:0000313" key="2">
    <source>
        <dbReference type="EMBL" id="MDO1531779.1"/>
    </source>
</evidence>
<evidence type="ECO:0000313" key="3">
    <source>
        <dbReference type="Proteomes" id="UP001169027"/>
    </source>
</evidence>
<comment type="similarity">
    <text evidence="1">Belongs to the UPF0065 (bug) family.</text>
</comment>
<dbReference type="Gene3D" id="3.40.190.150">
    <property type="entry name" value="Bordetella uptake gene, domain 1"/>
    <property type="match status" value="1"/>
</dbReference>
<protein>
    <submittedName>
        <fullName evidence="2">Tripartite tricarboxylate transporter substrate-binding protein</fullName>
    </submittedName>
</protein>
<dbReference type="InterPro" id="IPR042100">
    <property type="entry name" value="Bug_dom1"/>
</dbReference>
<dbReference type="Pfam" id="PF03401">
    <property type="entry name" value="TctC"/>
    <property type="match status" value="1"/>
</dbReference>
<reference evidence="2" key="1">
    <citation type="submission" date="2023-06" db="EMBL/GenBank/DDBJ databases">
        <authorList>
            <person name="Jiang Y."/>
            <person name="Liu Q."/>
        </authorList>
    </citation>
    <scope>NUCLEOTIDE SEQUENCE</scope>
    <source>
        <strain evidence="2">CGMCC 1.12090</strain>
    </source>
</reference>
<name>A0ABT8RYM8_9BURK</name>
<dbReference type="RefSeq" id="WP_301805280.1">
    <property type="nucleotide sequence ID" value="NZ_JAUJZH010000003.1"/>
</dbReference>
<evidence type="ECO:0000256" key="1">
    <source>
        <dbReference type="ARBA" id="ARBA00006987"/>
    </source>
</evidence>
<comment type="caution">
    <text evidence="2">The sequence shown here is derived from an EMBL/GenBank/DDBJ whole genome shotgun (WGS) entry which is preliminary data.</text>
</comment>
<sequence length="339" mass="35181">MNKRQQATRSSRRRALRLATLATLGTLGMALGMTGAAWAQKYPDRPIRLVVGYSAGGGVDAAARILSARLPAVLGQQVVVENRAGATGMIAADLVAKAAPDGYTLMMGDSAMLITKLLQPKIAIDPLTSFKPVAGAFVSPLMIVTGNDFPARTPAELVTELKTHPGRYSFATSGVGTVQHLGFEMLKQTTGSFVVHVPYRGAAQIVPDVVGGQVPIGVVSATAGMAQAKAGKLRAVALMNKAKLDGADGVAPLADALPGFDVAPRLFLLAPAGTPDDIVDKISAAVKTVLDTPEAATAAAAQGTLRAYAPPAQLRKDLADETARWKRIITDQRIVAEGS</sequence>
<dbReference type="SUPFAM" id="SSF53850">
    <property type="entry name" value="Periplasmic binding protein-like II"/>
    <property type="match status" value="1"/>
</dbReference>
<dbReference type="Proteomes" id="UP001169027">
    <property type="component" value="Unassembled WGS sequence"/>
</dbReference>
<dbReference type="PROSITE" id="PS51318">
    <property type="entry name" value="TAT"/>
    <property type="match status" value="1"/>
</dbReference>
<accession>A0ABT8RYM8</accession>
<dbReference type="EMBL" id="JAUKVY010000003">
    <property type="protein sequence ID" value="MDO1531779.1"/>
    <property type="molecule type" value="Genomic_DNA"/>
</dbReference>
<gene>
    <name evidence="2" type="ORF">Q2T77_05710</name>
</gene>
<dbReference type="InterPro" id="IPR006311">
    <property type="entry name" value="TAT_signal"/>
</dbReference>
<dbReference type="PIRSF" id="PIRSF017082">
    <property type="entry name" value="YflP"/>
    <property type="match status" value="1"/>
</dbReference>
<dbReference type="PANTHER" id="PTHR42928:SF5">
    <property type="entry name" value="BLR1237 PROTEIN"/>
    <property type="match status" value="1"/>
</dbReference>
<dbReference type="InterPro" id="IPR005064">
    <property type="entry name" value="BUG"/>
</dbReference>
<dbReference type="PANTHER" id="PTHR42928">
    <property type="entry name" value="TRICARBOXYLATE-BINDING PROTEIN"/>
    <property type="match status" value="1"/>
</dbReference>
<organism evidence="2 3">
    <name type="scientific">Variovorax ginsengisoli</name>
    <dbReference type="NCBI Taxonomy" id="363844"/>
    <lineage>
        <taxon>Bacteria</taxon>
        <taxon>Pseudomonadati</taxon>
        <taxon>Pseudomonadota</taxon>
        <taxon>Betaproteobacteria</taxon>
        <taxon>Burkholderiales</taxon>
        <taxon>Comamonadaceae</taxon>
        <taxon>Variovorax</taxon>
    </lineage>
</organism>